<keyword evidence="7" id="KW-1015">Disulfide bond</keyword>
<feature type="transmembrane region" description="Helical" evidence="11">
    <location>
        <begin position="89"/>
        <end position="110"/>
    </location>
</feature>
<dbReference type="SUPFAM" id="SSF81321">
    <property type="entry name" value="Family A G protein-coupled receptor-like"/>
    <property type="match status" value="1"/>
</dbReference>
<feature type="transmembrane region" description="Helical" evidence="11">
    <location>
        <begin position="131"/>
        <end position="151"/>
    </location>
</feature>
<feature type="transmembrane region" description="Helical" evidence="11">
    <location>
        <begin position="171"/>
        <end position="191"/>
    </location>
</feature>
<comment type="similarity">
    <text evidence="10">Belongs to the G-protein coupled receptor 1 family.</text>
</comment>
<dbReference type="Gene3D" id="1.20.1070.10">
    <property type="entry name" value="Rhodopsin 7-helix transmembrane proteins"/>
    <property type="match status" value="1"/>
</dbReference>
<feature type="transmembrane region" description="Helical" evidence="11">
    <location>
        <begin position="14"/>
        <end position="38"/>
    </location>
</feature>
<dbReference type="GO" id="GO:0005886">
    <property type="term" value="C:plasma membrane"/>
    <property type="evidence" value="ECO:0007669"/>
    <property type="project" value="UniProtKB-SubCell"/>
</dbReference>
<evidence type="ECO:0000256" key="5">
    <source>
        <dbReference type="ARBA" id="ARBA00023040"/>
    </source>
</evidence>
<keyword evidence="2" id="KW-1003">Cell membrane</keyword>
<evidence type="ECO:0000256" key="6">
    <source>
        <dbReference type="ARBA" id="ARBA00023136"/>
    </source>
</evidence>
<gene>
    <name evidence="13" type="primary">DRD2_1</name>
    <name evidence="13" type="ORF">Ciccas_013443</name>
</gene>
<evidence type="ECO:0000256" key="3">
    <source>
        <dbReference type="ARBA" id="ARBA00022692"/>
    </source>
</evidence>
<keyword evidence="5 10" id="KW-0297">G-protein coupled receptor</keyword>
<keyword evidence="14" id="KW-1185">Reference proteome</keyword>
<dbReference type="EMBL" id="JBJKFK010005992">
    <property type="protein sequence ID" value="KAL3308031.1"/>
    <property type="molecule type" value="Genomic_DNA"/>
</dbReference>
<evidence type="ECO:0000256" key="8">
    <source>
        <dbReference type="ARBA" id="ARBA00023170"/>
    </source>
</evidence>
<keyword evidence="9 10" id="KW-0807">Transducer</keyword>
<evidence type="ECO:0000313" key="14">
    <source>
        <dbReference type="Proteomes" id="UP001626550"/>
    </source>
</evidence>
<evidence type="ECO:0000256" key="9">
    <source>
        <dbReference type="ARBA" id="ARBA00023224"/>
    </source>
</evidence>
<evidence type="ECO:0000256" key="1">
    <source>
        <dbReference type="ARBA" id="ARBA00004651"/>
    </source>
</evidence>
<reference evidence="13 14" key="1">
    <citation type="submission" date="2024-11" db="EMBL/GenBank/DDBJ databases">
        <title>Adaptive evolution of stress response genes in parasites aligns with host niche diversity.</title>
        <authorList>
            <person name="Hahn C."/>
            <person name="Resl P."/>
        </authorList>
    </citation>
    <scope>NUCLEOTIDE SEQUENCE [LARGE SCALE GENOMIC DNA]</scope>
    <source>
        <strain evidence="13">EGGRZ-B1_66</strain>
        <tissue evidence="13">Body</tissue>
    </source>
</reference>
<proteinExistence type="inferred from homology"/>
<dbReference type="Pfam" id="PF00001">
    <property type="entry name" value="7tm_1"/>
    <property type="match status" value="1"/>
</dbReference>
<dbReference type="Proteomes" id="UP001626550">
    <property type="component" value="Unassembled WGS sequence"/>
</dbReference>
<evidence type="ECO:0000259" key="12">
    <source>
        <dbReference type="PROSITE" id="PS50262"/>
    </source>
</evidence>
<evidence type="ECO:0000256" key="11">
    <source>
        <dbReference type="SAM" id="Phobius"/>
    </source>
</evidence>
<keyword evidence="4 11" id="KW-1133">Transmembrane helix</keyword>
<comment type="caution">
    <text evidence="13">The sequence shown here is derived from an EMBL/GenBank/DDBJ whole genome shotgun (WGS) entry which is preliminary data.</text>
</comment>
<dbReference type="PROSITE" id="PS50262">
    <property type="entry name" value="G_PROTEIN_RECEP_F1_2"/>
    <property type="match status" value="1"/>
</dbReference>
<name>A0ABD2PQM2_9PLAT</name>
<evidence type="ECO:0000256" key="2">
    <source>
        <dbReference type="ARBA" id="ARBA00022475"/>
    </source>
</evidence>
<keyword evidence="6 11" id="KW-0472">Membrane</keyword>
<feature type="domain" description="G-protein coupled receptors family 1 profile" evidence="12">
    <location>
        <begin position="30"/>
        <end position="219"/>
    </location>
</feature>
<keyword evidence="3 10" id="KW-0812">Transmembrane</keyword>
<dbReference type="PRINTS" id="PR00237">
    <property type="entry name" value="GPCRRHODOPSN"/>
</dbReference>
<dbReference type="PANTHER" id="PTHR24248:SF125">
    <property type="entry name" value="DOPAMINE D2-LIKE RECEPTOR"/>
    <property type="match status" value="1"/>
</dbReference>
<dbReference type="AlphaFoldDB" id="A0ABD2PQM2"/>
<dbReference type="PANTHER" id="PTHR24248">
    <property type="entry name" value="ADRENERGIC RECEPTOR-RELATED G-PROTEIN COUPLED RECEPTOR"/>
    <property type="match status" value="1"/>
</dbReference>
<dbReference type="PROSITE" id="PS00237">
    <property type="entry name" value="G_PROTEIN_RECEP_F1_1"/>
    <property type="match status" value="1"/>
</dbReference>
<evidence type="ECO:0000256" key="10">
    <source>
        <dbReference type="RuleBase" id="RU000688"/>
    </source>
</evidence>
<keyword evidence="8 10" id="KW-0675">Receptor</keyword>
<feature type="transmembrane region" description="Helical" evidence="11">
    <location>
        <begin position="50"/>
        <end position="69"/>
    </location>
</feature>
<dbReference type="InterPro" id="IPR000276">
    <property type="entry name" value="GPCR_Rhodpsn"/>
</dbReference>
<protein>
    <submittedName>
        <fullName evidence="13">(Dopamine) receptor</fullName>
    </submittedName>
</protein>
<sequence length="293" mass="32449">MQAETPVTSTGSMILWLSLMVFLSSGILFGNILVVLSVFRETNLHTVTNYFIVSLAAADISLAAIVVPIQGWREANGSQWPFSQKFCDIFIMLDVMFCTASILNLAAISLDRFVAVTRPISYSKHSNNFRVRVTIALVWTLSFLIALPIACGLNDQKIPQPDVCAMNSPEYIITSSLGSFYIPCIVMIILYSRVFHVIHKRAALRTKNNTSKSHAPQVVEPNMDVKMLAEKEKESSINSQDYEHPLSITRDDPNLRCVNSPTESNLCNKQPVSLLTINTNVCKGNSKLCTTAA</sequence>
<comment type="subcellular location">
    <subcellularLocation>
        <location evidence="1">Cell membrane</location>
        <topology evidence="1">Multi-pass membrane protein</topology>
    </subcellularLocation>
</comment>
<dbReference type="GO" id="GO:0004930">
    <property type="term" value="F:G protein-coupled receptor activity"/>
    <property type="evidence" value="ECO:0007669"/>
    <property type="project" value="UniProtKB-KW"/>
</dbReference>
<accession>A0ABD2PQM2</accession>
<evidence type="ECO:0000313" key="13">
    <source>
        <dbReference type="EMBL" id="KAL3308031.1"/>
    </source>
</evidence>
<dbReference type="InterPro" id="IPR017452">
    <property type="entry name" value="GPCR_Rhodpsn_7TM"/>
</dbReference>
<evidence type="ECO:0000256" key="7">
    <source>
        <dbReference type="ARBA" id="ARBA00023157"/>
    </source>
</evidence>
<evidence type="ECO:0000256" key="4">
    <source>
        <dbReference type="ARBA" id="ARBA00022989"/>
    </source>
</evidence>
<organism evidence="13 14">
    <name type="scientific">Cichlidogyrus casuarinus</name>
    <dbReference type="NCBI Taxonomy" id="1844966"/>
    <lineage>
        <taxon>Eukaryota</taxon>
        <taxon>Metazoa</taxon>
        <taxon>Spiralia</taxon>
        <taxon>Lophotrochozoa</taxon>
        <taxon>Platyhelminthes</taxon>
        <taxon>Monogenea</taxon>
        <taxon>Monopisthocotylea</taxon>
        <taxon>Dactylogyridea</taxon>
        <taxon>Ancyrocephalidae</taxon>
        <taxon>Cichlidogyrus</taxon>
    </lineage>
</organism>